<protein>
    <submittedName>
        <fullName evidence="1">Uncharacterized protein</fullName>
    </submittedName>
</protein>
<dbReference type="EMBL" id="BAAAZR010000043">
    <property type="protein sequence ID" value="GAA3840377.1"/>
    <property type="molecule type" value="Genomic_DNA"/>
</dbReference>
<proteinExistence type="predicted"/>
<sequence length="250" mass="26417">MNALPNELLSLVMPLFATGSPQQLEVRAADHFALGDSLRASADRILGATDGLGQANHEAGIEKFIQSAAGPGGEADALLARADEAYRTGGALKLWGHSIPILQLAAFGLVATAALALVNPGIAAARLAVQHAAVVSLRKKVARGVLDVLKKQLLDTNRMGMFGRGSRADRKFVKDEAAFQKTLTDGRVRDAQAKGRKAAKDGGDPAGRHVKAAKLGRTLDLQQQLQAARARGDTQVAKGIERALKDRRLK</sequence>
<comment type="caution">
    <text evidence="1">The sequence shown here is derived from an EMBL/GenBank/DDBJ whole genome shotgun (WGS) entry which is preliminary data.</text>
</comment>
<gene>
    <name evidence="1" type="ORF">GCM10022226_73520</name>
</gene>
<dbReference type="RefSeq" id="WP_344951545.1">
    <property type="nucleotide sequence ID" value="NZ_BAAAZR010000043.1"/>
</dbReference>
<evidence type="ECO:0000313" key="2">
    <source>
        <dbReference type="Proteomes" id="UP001500888"/>
    </source>
</evidence>
<dbReference type="Proteomes" id="UP001500888">
    <property type="component" value="Unassembled WGS sequence"/>
</dbReference>
<accession>A0ABP7JBB8</accession>
<evidence type="ECO:0000313" key="1">
    <source>
        <dbReference type="EMBL" id="GAA3840377.1"/>
    </source>
</evidence>
<organism evidence="1 2">
    <name type="scientific">Sphaerisporangium flaviroseum</name>
    <dbReference type="NCBI Taxonomy" id="509199"/>
    <lineage>
        <taxon>Bacteria</taxon>
        <taxon>Bacillati</taxon>
        <taxon>Actinomycetota</taxon>
        <taxon>Actinomycetes</taxon>
        <taxon>Streptosporangiales</taxon>
        <taxon>Streptosporangiaceae</taxon>
        <taxon>Sphaerisporangium</taxon>
    </lineage>
</organism>
<name>A0ABP7JBB8_9ACTN</name>
<reference evidence="2" key="1">
    <citation type="journal article" date="2019" name="Int. J. Syst. Evol. Microbiol.">
        <title>The Global Catalogue of Microorganisms (GCM) 10K type strain sequencing project: providing services to taxonomists for standard genome sequencing and annotation.</title>
        <authorList>
            <consortium name="The Broad Institute Genomics Platform"/>
            <consortium name="The Broad Institute Genome Sequencing Center for Infectious Disease"/>
            <person name="Wu L."/>
            <person name="Ma J."/>
        </authorList>
    </citation>
    <scope>NUCLEOTIDE SEQUENCE [LARGE SCALE GENOMIC DNA]</scope>
    <source>
        <strain evidence="2">JCM 16908</strain>
    </source>
</reference>
<keyword evidence="2" id="KW-1185">Reference proteome</keyword>